<reference evidence="1 2" key="1">
    <citation type="submission" date="2020-04" db="EMBL/GenBank/DDBJ databases">
        <authorList>
            <person name="De Canck E."/>
        </authorList>
    </citation>
    <scope>NUCLEOTIDE SEQUENCE [LARGE SCALE GENOMIC DNA]</scope>
    <source>
        <strain evidence="1 2">LMG 27177</strain>
    </source>
</reference>
<dbReference type="AlphaFoldDB" id="A0A6J5H1R1"/>
<organism evidence="1 2">
    <name type="scientific">Paraburkholderia fynbosensis</name>
    <dbReference type="NCBI Taxonomy" id="1200993"/>
    <lineage>
        <taxon>Bacteria</taxon>
        <taxon>Pseudomonadati</taxon>
        <taxon>Pseudomonadota</taxon>
        <taxon>Betaproteobacteria</taxon>
        <taxon>Burkholderiales</taxon>
        <taxon>Burkholderiaceae</taxon>
        <taxon>Paraburkholderia</taxon>
    </lineage>
</organism>
<sequence>MIWHASRVPGFMPNAFLTSAGTVVLPLVVSRDSAMNFLLYQLFPTLPTQLASLNPLCRGRANTRAQLRELALRSSGVHFDRYAAGTTGADFYDVARLDAVTSRVTECEKKSLSVRQTTRISLRRAVRPPVADT</sequence>
<accession>A0A6J5H1R1</accession>
<name>A0A6J5H1R1_9BURK</name>
<evidence type="ECO:0000313" key="2">
    <source>
        <dbReference type="Proteomes" id="UP000494252"/>
    </source>
</evidence>
<dbReference type="Proteomes" id="UP000494252">
    <property type="component" value="Unassembled WGS sequence"/>
</dbReference>
<gene>
    <name evidence="1" type="ORF">LMG27177_06667</name>
</gene>
<dbReference type="EMBL" id="CADIKI010000028">
    <property type="protein sequence ID" value="CAB3808977.1"/>
    <property type="molecule type" value="Genomic_DNA"/>
</dbReference>
<evidence type="ECO:0000313" key="1">
    <source>
        <dbReference type="EMBL" id="CAB3808977.1"/>
    </source>
</evidence>
<protein>
    <submittedName>
        <fullName evidence="1">Uncharacterized protein</fullName>
    </submittedName>
</protein>
<proteinExistence type="predicted"/>
<keyword evidence="2" id="KW-1185">Reference proteome</keyword>